<name>A0A402A524_9CHLR</name>
<dbReference type="AlphaFoldDB" id="A0A402A524"/>
<sequence length="151" mass="16239">MGGIPTAWRDDGHTLIAPNGISITQGFRDWVLSHNWSSDDVPLSLEQHRDPVQAHAPNFGAGQIQCFVHSLLWWTPATGVIQESQLGAEIYALQSQLDAAHTQISSLQAQISSLQAQLSAQAINPKVVDAIKEIQEINVAAAAALADLEAK</sequence>
<feature type="coiled-coil region" evidence="1">
    <location>
        <begin position="97"/>
        <end position="151"/>
    </location>
</feature>
<keyword evidence="1" id="KW-0175">Coiled coil</keyword>
<organism evidence="2 4">
    <name type="scientific">Tengunoibacter tsumagoiensis</name>
    <dbReference type="NCBI Taxonomy" id="2014871"/>
    <lineage>
        <taxon>Bacteria</taxon>
        <taxon>Bacillati</taxon>
        <taxon>Chloroflexota</taxon>
        <taxon>Ktedonobacteria</taxon>
        <taxon>Ktedonobacterales</taxon>
        <taxon>Dictyobacteraceae</taxon>
        <taxon>Tengunoibacter</taxon>
    </lineage>
</organism>
<evidence type="ECO:0000313" key="3">
    <source>
        <dbReference type="EMBL" id="GCE14264.1"/>
    </source>
</evidence>
<evidence type="ECO:0000313" key="4">
    <source>
        <dbReference type="Proteomes" id="UP000287352"/>
    </source>
</evidence>
<evidence type="ECO:0000256" key="1">
    <source>
        <dbReference type="SAM" id="Coils"/>
    </source>
</evidence>
<proteinExistence type="predicted"/>
<evidence type="ECO:0000313" key="2">
    <source>
        <dbReference type="EMBL" id="GCE14210.1"/>
    </source>
</evidence>
<accession>A0A402A524</accession>
<comment type="caution">
    <text evidence="2">The sequence shown here is derived from an EMBL/GenBank/DDBJ whole genome shotgun (WGS) entry which is preliminary data.</text>
</comment>
<reference evidence="2" key="2">
    <citation type="journal article" date="2019" name="Int. J. Syst. Evol. Microbiol.">
        <title>Tengunoibacter tsumagoiensis gen. nov., sp. nov., Dictyobacter kobayashii sp. nov., Dictyobacter alpinus sp. nov., and description of Dictyobacteraceae fam. nov. within the order Ktedonobacterales isolated from Tengu-no-mugimeshi, a soil-like granular mass of micro-organisms, and emended descriptions of the genera Ktedonobacter and Dictyobacter.</title>
        <authorList>
            <person name="Wang C."/>
            <person name="Zheng Y."/>
            <person name="Sakai Y."/>
            <person name="Toyoda A."/>
            <person name="Minakuchi Y."/>
            <person name="Abe K."/>
            <person name="Yokota A."/>
            <person name="Yabe S."/>
        </authorList>
    </citation>
    <scope>NUCLEOTIDE SEQUENCE</scope>
    <source>
        <strain evidence="2">Uno3</strain>
    </source>
</reference>
<dbReference type="EMBL" id="BIFR01000001">
    <property type="protein sequence ID" value="GCE14210.1"/>
    <property type="molecule type" value="Genomic_DNA"/>
</dbReference>
<keyword evidence="4" id="KW-1185">Reference proteome</keyword>
<reference evidence="4" key="1">
    <citation type="submission" date="2018-12" db="EMBL/GenBank/DDBJ databases">
        <title>Tengunoibacter tsumagoiensis gen. nov., sp. nov., Dictyobacter kobayashii sp. nov., D. alpinus sp. nov., and D. joshuensis sp. nov. and description of Dictyobacteraceae fam. nov. within the order Ktedonobacterales isolated from Tengu-no-mugimeshi.</title>
        <authorList>
            <person name="Wang C.M."/>
            <person name="Zheng Y."/>
            <person name="Sakai Y."/>
            <person name="Toyoda A."/>
            <person name="Minakuchi Y."/>
            <person name="Abe K."/>
            <person name="Yokota A."/>
            <person name="Yabe S."/>
        </authorList>
    </citation>
    <scope>NUCLEOTIDE SEQUENCE [LARGE SCALE GENOMIC DNA]</scope>
    <source>
        <strain evidence="4">Uno3</strain>
    </source>
</reference>
<gene>
    <name evidence="2" type="ORF">KTT_40690</name>
    <name evidence="3" type="ORF">KTT_41230</name>
</gene>
<dbReference type="EMBL" id="BIFR01000001">
    <property type="protein sequence ID" value="GCE14264.1"/>
    <property type="molecule type" value="Genomic_DNA"/>
</dbReference>
<dbReference type="Proteomes" id="UP000287352">
    <property type="component" value="Unassembled WGS sequence"/>
</dbReference>
<protein>
    <submittedName>
        <fullName evidence="2">Uncharacterized protein</fullName>
    </submittedName>
</protein>